<evidence type="ECO:0000256" key="8">
    <source>
        <dbReference type="SAM" id="MobiDB-lite"/>
    </source>
</evidence>
<feature type="domain" description="EGF-like" evidence="11">
    <location>
        <begin position="365"/>
        <end position="406"/>
    </location>
</feature>
<dbReference type="PANTHER" id="PTHR46513">
    <property type="entry name" value="VITELLOGENIN RECEPTOR-LIKE PROTEIN-RELATED-RELATED"/>
    <property type="match status" value="1"/>
</dbReference>
<feature type="chain" id="PRO_5004263696" evidence="10">
    <location>
        <begin position="23"/>
        <end position="714"/>
    </location>
</feature>
<dbReference type="SUPFAM" id="SSF57184">
    <property type="entry name" value="Growth factor receptor domain"/>
    <property type="match status" value="1"/>
</dbReference>
<keyword evidence="1 6" id="KW-0245">EGF-like domain</keyword>
<feature type="transmembrane region" description="Helical" evidence="9">
    <location>
        <begin position="635"/>
        <end position="664"/>
    </location>
</feature>
<dbReference type="InterPro" id="IPR000033">
    <property type="entry name" value="LDLR_classB_rpt"/>
</dbReference>
<dbReference type="PROSITE" id="PS51120">
    <property type="entry name" value="LDLRB"/>
    <property type="match status" value="2"/>
</dbReference>
<sequence length="714" mass="77901">MVQTWILQLMICLSALVTLTKPQTTTEAAAGQQNDIEMGTDQLPPYILITTFNSIFRINPWPYASSSGPLERLVHEEFGGIEGVGYHYRMGQIFWTNIDDQVIRVANLDGSNVTDLVTDRLGFPADLSVDWINDKLYWTDRSFRRIEEYDLTTGYRRTVIHTGSGSLPTGIIIYPYPGYGWIYWTDIATETIERVSVTGDGREVIAGGLGRGCIRPLVLDYFAQTVYWIDNCDFSIRSVNISGNQVTSNEPIKRPPNRDSSLGVALYEDIIYWSETANVYGVNKSTGAPVTRVHAGSSSNPFKSLKVVHPNNQPSGDTFVEKILATVNSNDYNVSCLGSCVNGQCIPPGLCACSQGWSGVDCTTDQNECEVLNGMCENSCVNTNGSYYCTCTEQGYKIDTDGRNCTNIDECEESNGRCDHYCVNFPGSYSCSCLNRYSLAPNGLQCIYNSSSSTVMPAYTTSQSATTEYRSALPTGSATTRPSETAILTHSTSIRHLEISKSTFGLEPSQTSVMHTSTRLDVSASAFSHSSSFIPILPRFILDTQSSSIINTGTTTSLQISILSSSIRIPTSSKQSSIIVTPTSTRKASSTESRISTETTSSQYVMSSITVSVTPKPPTHPTDITVVYPLSGISLVVLVSGSVAGGTCLIIVLVISIVVIFGCYMRHSHKGSYTFDRECQSVRSSIKQKHHSSADSRTSFGINNKHSNSPTSDT</sequence>
<dbReference type="PROSITE" id="PS01187">
    <property type="entry name" value="EGF_CA"/>
    <property type="match status" value="1"/>
</dbReference>
<feature type="repeat" description="LDL-receptor class B" evidence="7">
    <location>
        <begin position="91"/>
        <end position="133"/>
    </location>
</feature>
<evidence type="ECO:0000256" key="4">
    <source>
        <dbReference type="ARBA" id="ARBA00023157"/>
    </source>
</evidence>
<dbReference type="CDD" id="cd00054">
    <property type="entry name" value="EGF_CA"/>
    <property type="match status" value="2"/>
</dbReference>
<dbReference type="InterPro" id="IPR009030">
    <property type="entry name" value="Growth_fac_rcpt_cys_sf"/>
</dbReference>
<evidence type="ECO:0000313" key="12">
    <source>
        <dbReference type="EMBL" id="CAE54584.1"/>
    </source>
</evidence>
<reference evidence="12" key="1">
    <citation type="submission" date="2003-11" db="EMBL/GenBank/DDBJ databases">
        <title>A (1,3)-beta-D-glucan recognition protein from the sponge Suberites domuncula.</title>
        <authorList>
            <person name="Perovic-Ottstadt S."/>
            <person name="Adell T."/>
            <person name="Wiens M."/>
            <person name="Korzhev M."/>
            <person name="Proksch P."/>
            <person name="Diehl-Seifert B."/>
            <person name="Mueller I.M."/>
            <person name="Mueller W.E.G."/>
        </authorList>
    </citation>
    <scope>NUCLEOTIDE SEQUENCE</scope>
</reference>
<dbReference type="GO" id="GO:0042813">
    <property type="term" value="F:Wnt receptor activity"/>
    <property type="evidence" value="ECO:0007669"/>
    <property type="project" value="TreeGrafter"/>
</dbReference>
<evidence type="ECO:0000256" key="7">
    <source>
        <dbReference type="PROSITE-ProRule" id="PRU00461"/>
    </source>
</evidence>
<dbReference type="InterPro" id="IPR049883">
    <property type="entry name" value="NOTCH1_EGF-like"/>
</dbReference>
<dbReference type="SMART" id="SM00135">
    <property type="entry name" value="LY"/>
    <property type="match status" value="5"/>
</dbReference>
<evidence type="ECO:0000256" key="9">
    <source>
        <dbReference type="SAM" id="Phobius"/>
    </source>
</evidence>
<dbReference type="PROSITE" id="PS50026">
    <property type="entry name" value="EGF_3"/>
    <property type="match status" value="1"/>
</dbReference>
<evidence type="ECO:0000256" key="10">
    <source>
        <dbReference type="SAM" id="SignalP"/>
    </source>
</evidence>
<dbReference type="PANTHER" id="PTHR46513:SF13">
    <property type="entry name" value="EGF-LIKE DOMAIN-CONTAINING PROTEIN"/>
    <property type="match status" value="1"/>
</dbReference>
<dbReference type="SMART" id="SM00181">
    <property type="entry name" value="EGF"/>
    <property type="match status" value="3"/>
</dbReference>
<dbReference type="InterPro" id="IPR050778">
    <property type="entry name" value="Cueball_EGF_LRP_Nidogen"/>
</dbReference>
<dbReference type="AlphaFoldDB" id="Q5W4Z0"/>
<feature type="compositionally biased region" description="Polar residues" evidence="8">
    <location>
        <begin position="695"/>
        <end position="714"/>
    </location>
</feature>
<protein>
    <submittedName>
        <fullName evidence="12">Epidermal growth factor</fullName>
    </submittedName>
</protein>
<proteinExistence type="evidence at transcript level"/>
<evidence type="ECO:0000256" key="6">
    <source>
        <dbReference type="PROSITE-ProRule" id="PRU00076"/>
    </source>
</evidence>
<dbReference type="EMBL" id="AJ606469">
    <property type="protein sequence ID" value="CAE54584.1"/>
    <property type="molecule type" value="mRNA"/>
</dbReference>
<dbReference type="Gene3D" id="2.10.25.10">
    <property type="entry name" value="Laminin"/>
    <property type="match status" value="3"/>
</dbReference>
<comment type="caution">
    <text evidence="6">Lacks conserved residue(s) required for the propagation of feature annotation.</text>
</comment>
<dbReference type="PROSITE" id="PS01186">
    <property type="entry name" value="EGF_2"/>
    <property type="match status" value="1"/>
</dbReference>
<keyword evidence="4" id="KW-1015">Disulfide bond</keyword>
<dbReference type="GO" id="GO:0060070">
    <property type="term" value="P:canonical Wnt signaling pathway"/>
    <property type="evidence" value="ECO:0007669"/>
    <property type="project" value="TreeGrafter"/>
</dbReference>
<keyword evidence="9" id="KW-0812">Transmembrane</keyword>
<keyword evidence="9" id="KW-0472">Membrane</keyword>
<evidence type="ECO:0000256" key="3">
    <source>
        <dbReference type="ARBA" id="ARBA00022737"/>
    </source>
</evidence>
<keyword evidence="3" id="KW-0677">Repeat</keyword>
<dbReference type="InterPro" id="IPR011042">
    <property type="entry name" value="6-blade_b-propeller_TolB-like"/>
</dbReference>
<dbReference type="Gene3D" id="2.120.10.30">
    <property type="entry name" value="TolB, C-terminal domain"/>
    <property type="match status" value="1"/>
</dbReference>
<dbReference type="GO" id="GO:0005509">
    <property type="term" value="F:calcium ion binding"/>
    <property type="evidence" value="ECO:0007669"/>
    <property type="project" value="InterPro"/>
</dbReference>
<dbReference type="GO" id="GO:0017147">
    <property type="term" value="F:Wnt-protein binding"/>
    <property type="evidence" value="ECO:0007669"/>
    <property type="project" value="TreeGrafter"/>
</dbReference>
<dbReference type="Pfam" id="PF07645">
    <property type="entry name" value="EGF_CA"/>
    <property type="match status" value="1"/>
</dbReference>
<accession>Q5W4Z0</accession>
<evidence type="ECO:0000256" key="5">
    <source>
        <dbReference type="ARBA" id="ARBA00023180"/>
    </source>
</evidence>
<dbReference type="InterPro" id="IPR018097">
    <property type="entry name" value="EGF_Ca-bd_CS"/>
</dbReference>
<evidence type="ECO:0000256" key="1">
    <source>
        <dbReference type="ARBA" id="ARBA00022536"/>
    </source>
</evidence>
<dbReference type="FunFam" id="2.10.25.10:FF:000005">
    <property type="entry name" value="Fibrillin 2"/>
    <property type="match status" value="1"/>
</dbReference>
<dbReference type="GO" id="GO:0005886">
    <property type="term" value="C:plasma membrane"/>
    <property type="evidence" value="ECO:0007669"/>
    <property type="project" value="TreeGrafter"/>
</dbReference>
<dbReference type="PROSITE" id="PS00010">
    <property type="entry name" value="ASX_HYDROXYL"/>
    <property type="match status" value="1"/>
</dbReference>
<evidence type="ECO:0000259" key="11">
    <source>
        <dbReference type="PROSITE" id="PS50026"/>
    </source>
</evidence>
<feature type="region of interest" description="Disordered" evidence="8">
    <location>
        <begin position="686"/>
        <end position="714"/>
    </location>
</feature>
<dbReference type="PROSITE" id="PS00022">
    <property type="entry name" value="EGF_1"/>
    <property type="match status" value="1"/>
</dbReference>
<gene>
    <name evidence="12" type="primary">egf1</name>
</gene>
<dbReference type="SMART" id="SM00179">
    <property type="entry name" value="EGF_CA"/>
    <property type="match status" value="2"/>
</dbReference>
<feature type="repeat" description="LDL-receptor class B" evidence="7">
    <location>
        <begin position="134"/>
        <end position="177"/>
    </location>
</feature>
<dbReference type="InterPro" id="IPR001881">
    <property type="entry name" value="EGF-like_Ca-bd_dom"/>
</dbReference>
<dbReference type="SUPFAM" id="SSF63825">
    <property type="entry name" value="YWTD domain"/>
    <property type="match status" value="1"/>
</dbReference>
<keyword evidence="5" id="KW-0325">Glycoprotein</keyword>
<keyword evidence="9" id="KW-1133">Transmembrane helix</keyword>
<name>Q5W4Z0_SUBDO</name>
<evidence type="ECO:0000256" key="2">
    <source>
        <dbReference type="ARBA" id="ARBA00022729"/>
    </source>
</evidence>
<feature type="signal peptide" evidence="10">
    <location>
        <begin position="1"/>
        <end position="22"/>
    </location>
</feature>
<dbReference type="InterPro" id="IPR000742">
    <property type="entry name" value="EGF"/>
</dbReference>
<dbReference type="InterPro" id="IPR000152">
    <property type="entry name" value="EGF-type_Asp/Asn_hydroxyl_site"/>
</dbReference>
<dbReference type="Pfam" id="PF14670">
    <property type="entry name" value="FXa_inhibition"/>
    <property type="match status" value="1"/>
</dbReference>
<keyword evidence="2 10" id="KW-0732">Signal</keyword>
<organism evidence="12">
    <name type="scientific">Suberites domuncula</name>
    <name type="common">Sponge</name>
    <dbReference type="NCBI Taxonomy" id="55567"/>
    <lineage>
        <taxon>Eukaryota</taxon>
        <taxon>Metazoa</taxon>
        <taxon>Porifera</taxon>
        <taxon>Demospongiae</taxon>
        <taxon>Heteroscleromorpha</taxon>
        <taxon>Suberitida</taxon>
        <taxon>Suberitidae</taxon>
        <taxon>Suberites</taxon>
    </lineage>
</organism>